<comment type="caution">
    <text evidence="2">The sequence shown here is derived from an EMBL/GenBank/DDBJ whole genome shotgun (WGS) entry which is preliminary data.</text>
</comment>
<dbReference type="Gene3D" id="1.20.5.1930">
    <property type="match status" value="1"/>
</dbReference>
<reference evidence="3" key="1">
    <citation type="journal article" date="2019" name="Int. J. Syst. Evol. Microbiol.">
        <title>The Global Catalogue of Microorganisms (GCM) 10K type strain sequencing project: providing services to taxonomists for standard genome sequencing and annotation.</title>
        <authorList>
            <consortium name="The Broad Institute Genomics Platform"/>
            <consortium name="The Broad Institute Genome Sequencing Center for Infectious Disease"/>
            <person name="Wu L."/>
            <person name="Ma J."/>
        </authorList>
    </citation>
    <scope>NUCLEOTIDE SEQUENCE [LARGE SCALE GENOMIC DNA]</scope>
    <source>
        <strain evidence="3">JCM 10083</strain>
    </source>
</reference>
<evidence type="ECO:0000313" key="2">
    <source>
        <dbReference type="EMBL" id="MFC7600814.1"/>
    </source>
</evidence>
<name>A0ABW2SXM6_9ACTN</name>
<dbReference type="Proteomes" id="UP001596514">
    <property type="component" value="Unassembled WGS sequence"/>
</dbReference>
<proteinExistence type="predicted"/>
<accession>A0ABW2SXM6</accession>
<evidence type="ECO:0000313" key="3">
    <source>
        <dbReference type="Proteomes" id="UP001596514"/>
    </source>
</evidence>
<keyword evidence="3" id="KW-1185">Reference proteome</keyword>
<feature type="transmembrane region" description="Helical" evidence="1">
    <location>
        <begin position="38"/>
        <end position="55"/>
    </location>
</feature>
<dbReference type="RefSeq" id="WP_343978318.1">
    <property type="nucleotide sequence ID" value="NZ_BAAAGK010000163.1"/>
</dbReference>
<keyword evidence="2" id="KW-0418">Kinase</keyword>
<sequence length="256" mass="27148">MAILRSPPVRRFLAVLLVGYLLFGPVAAAVEVGAPGLPAVIPIGALTLGCCLWALRGEDLRRNVPLLALTLAGGLALNAISLYSGMGFLYVVVFAAPFKTRLWPGATLVTADLVGTTALSFALGVPSGAVWGNAAGLAYSAVFVFLLRHVKTIREHGAALAEARAGEAVLAERARLAREVHDILAHSQSAQIVHLEGRGCCWSGATIRRRRSTGSSGRCAWRGPGWRRPAGRSTRCAGRSCRWPSGWSGWLWSSGR</sequence>
<dbReference type="GO" id="GO:0016301">
    <property type="term" value="F:kinase activity"/>
    <property type="evidence" value="ECO:0007669"/>
    <property type="project" value="UniProtKB-KW"/>
</dbReference>
<protein>
    <submittedName>
        <fullName evidence="2">Histidine kinase dimerization/phosphoacceptor domain-containing protein</fullName>
    </submittedName>
</protein>
<keyword evidence="1" id="KW-0812">Transmembrane</keyword>
<keyword evidence="1" id="KW-0472">Membrane</keyword>
<keyword evidence="2" id="KW-0808">Transferase</keyword>
<feature type="transmembrane region" description="Helical" evidence="1">
    <location>
        <begin position="118"/>
        <end position="147"/>
    </location>
</feature>
<dbReference type="EMBL" id="JBHTEE010000001">
    <property type="protein sequence ID" value="MFC7600814.1"/>
    <property type="molecule type" value="Genomic_DNA"/>
</dbReference>
<keyword evidence="1" id="KW-1133">Transmembrane helix</keyword>
<gene>
    <name evidence="2" type="ORF">ACFQVD_11975</name>
</gene>
<evidence type="ECO:0000256" key="1">
    <source>
        <dbReference type="SAM" id="Phobius"/>
    </source>
</evidence>
<feature type="transmembrane region" description="Helical" evidence="1">
    <location>
        <begin position="67"/>
        <end position="98"/>
    </location>
</feature>
<organism evidence="2 3">
    <name type="scientific">Streptosporangium amethystogenes subsp. fukuiense</name>
    <dbReference type="NCBI Taxonomy" id="698418"/>
    <lineage>
        <taxon>Bacteria</taxon>
        <taxon>Bacillati</taxon>
        <taxon>Actinomycetota</taxon>
        <taxon>Actinomycetes</taxon>
        <taxon>Streptosporangiales</taxon>
        <taxon>Streptosporangiaceae</taxon>
        <taxon>Streptosporangium</taxon>
    </lineage>
</organism>